<comment type="subcellular location">
    <subcellularLocation>
        <location evidence="1">Cell outer membrane</location>
    </subcellularLocation>
</comment>
<dbReference type="AlphaFoldDB" id="A0A7W3YUD1"/>
<comment type="caution">
    <text evidence="4">The sequence shown here is derived from an EMBL/GenBank/DDBJ whole genome shotgun (WGS) entry which is preliminary data.</text>
</comment>
<protein>
    <recommendedName>
        <fullName evidence="6">TonB-dependent receptor</fullName>
    </recommendedName>
</protein>
<evidence type="ECO:0000256" key="2">
    <source>
        <dbReference type="ARBA" id="ARBA00023136"/>
    </source>
</evidence>
<evidence type="ECO:0000256" key="3">
    <source>
        <dbReference type="ARBA" id="ARBA00023237"/>
    </source>
</evidence>
<dbReference type="SUPFAM" id="SSF56935">
    <property type="entry name" value="Porins"/>
    <property type="match status" value="1"/>
</dbReference>
<dbReference type="PROSITE" id="PS01156">
    <property type="entry name" value="TONB_DEPENDENT_REC_2"/>
    <property type="match status" value="1"/>
</dbReference>
<evidence type="ECO:0000256" key="1">
    <source>
        <dbReference type="ARBA" id="ARBA00004442"/>
    </source>
</evidence>
<dbReference type="RefSeq" id="WP_182622030.1">
    <property type="nucleotide sequence ID" value="NZ_JACIUV010000003.1"/>
</dbReference>
<organism evidence="4 5">
    <name type="scientific">Stenotrophomonas koreensis</name>
    <dbReference type="NCBI Taxonomy" id="266128"/>
    <lineage>
        <taxon>Bacteria</taxon>
        <taxon>Pseudomonadati</taxon>
        <taxon>Pseudomonadota</taxon>
        <taxon>Gammaproteobacteria</taxon>
        <taxon>Lysobacterales</taxon>
        <taxon>Lysobacteraceae</taxon>
        <taxon>Stenotrophomonas</taxon>
    </lineage>
</organism>
<dbReference type="InterPro" id="IPR010917">
    <property type="entry name" value="TonB_rcpt_CS"/>
</dbReference>
<dbReference type="Proteomes" id="UP000550609">
    <property type="component" value="Unassembled WGS sequence"/>
</dbReference>
<accession>A0A7W3YUD1</accession>
<evidence type="ECO:0008006" key="6">
    <source>
        <dbReference type="Google" id="ProtNLM"/>
    </source>
</evidence>
<dbReference type="GO" id="GO:0009279">
    <property type="term" value="C:cell outer membrane"/>
    <property type="evidence" value="ECO:0007669"/>
    <property type="project" value="UniProtKB-SubCell"/>
</dbReference>
<dbReference type="Gene3D" id="2.40.170.20">
    <property type="entry name" value="TonB-dependent receptor, beta-barrel domain"/>
    <property type="match status" value="1"/>
</dbReference>
<evidence type="ECO:0000313" key="4">
    <source>
        <dbReference type="EMBL" id="MBB1116866.1"/>
    </source>
</evidence>
<keyword evidence="3" id="KW-0998">Cell outer membrane</keyword>
<sequence>MRGSFTHTNPSQVMPRVAQQVANLGLGWRYGRTRLNLNTVWSDEKDRGLTGNITNAFGQVIQQKQPFDDYLEVNLSGSFTLIPRTSNNWLSLEAYFSANNLFNQNRHTVYSNGETGLSEKGHHSQIYITSGRRASLGLRARF</sequence>
<name>A0A7W3YUD1_9GAMM</name>
<keyword evidence="2" id="KW-0472">Membrane</keyword>
<evidence type="ECO:0000313" key="5">
    <source>
        <dbReference type="Proteomes" id="UP000550609"/>
    </source>
</evidence>
<dbReference type="InterPro" id="IPR036942">
    <property type="entry name" value="Beta-barrel_TonB_sf"/>
</dbReference>
<reference evidence="4 5" key="1">
    <citation type="submission" date="2020-08" db="EMBL/GenBank/DDBJ databases">
        <title>Stenotrophomonas sp. W1S232.</title>
        <authorList>
            <person name="Deng Y."/>
        </authorList>
    </citation>
    <scope>NUCLEOTIDE SEQUENCE [LARGE SCALE GENOMIC DNA]</scope>
    <source>
        <strain evidence="4 5">W1S232</strain>
    </source>
</reference>
<proteinExistence type="predicted"/>
<gene>
    <name evidence="4" type="ORF">H4O09_07375</name>
</gene>
<dbReference type="EMBL" id="JACIUV010000003">
    <property type="protein sequence ID" value="MBB1116866.1"/>
    <property type="molecule type" value="Genomic_DNA"/>
</dbReference>